<comment type="caution">
    <text evidence="2">The sequence shown here is derived from an EMBL/GenBank/DDBJ whole genome shotgun (WGS) entry which is preliminary data.</text>
</comment>
<dbReference type="Proteomes" id="UP001472677">
    <property type="component" value="Unassembled WGS sequence"/>
</dbReference>
<feature type="region of interest" description="Disordered" evidence="1">
    <location>
        <begin position="211"/>
        <end position="249"/>
    </location>
</feature>
<evidence type="ECO:0000313" key="2">
    <source>
        <dbReference type="EMBL" id="KAK8493193.1"/>
    </source>
</evidence>
<feature type="region of interest" description="Disordered" evidence="1">
    <location>
        <begin position="1786"/>
        <end position="1825"/>
    </location>
</feature>
<protein>
    <recommendedName>
        <fullName evidence="4">Regulatory E2</fullName>
    </recommendedName>
</protein>
<feature type="region of interest" description="Disordered" evidence="1">
    <location>
        <begin position="940"/>
        <end position="963"/>
    </location>
</feature>
<accession>A0ABR2AIW4</accession>
<evidence type="ECO:0008006" key="4">
    <source>
        <dbReference type="Google" id="ProtNLM"/>
    </source>
</evidence>
<reference evidence="2 3" key="1">
    <citation type="journal article" date="2024" name="G3 (Bethesda)">
        <title>Genome assembly of Hibiscus sabdariffa L. provides insights into metabolisms of medicinal natural products.</title>
        <authorList>
            <person name="Kim T."/>
        </authorList>
    </citation>
    <scope>NUCLEOTIDE SEQUENCE [LARGE SCALE GENOMIC DNA]</scope>
    <source>
        <strain evidence="2">TK-2024</strain>
        <tissue evidence="2">Old leaves</tissue>
    </source>
</reference>
<organism evidence="2 3">
    <name type="scientific">Hibiscus sabdariffa</name>
    <name type="common">roselle</name>
    <dbReference type="NCBI Taxonomy" id="183260"/>
    <lineage>
        <taxon>Eukaryota</taxon>
        <taxon>Viridiplantae</taxon>
        <taxon>Streptophyta</taxon>
        <taxon>Embryophyta</taxon>
        <taxon>Tracheophyta</taxon>
        <taxon>Spermatophyta</taxon>
        <taxon>Magnoliopsida</taxon>
        <taxon>eudicotyledons</taxon>
        <taxon>Gunneridae</taxon>
        <taxon>Pentapetalae</taxon>
        <taxon>rosids</taxon>
        <taxon>malvids</taxon>
        <taxon>Malvales</taxon>
        <taxon>Malvaceae</taxon>
        <taxon>Malvoideae</taxon>
        <taxon>Hibiscus</taxon>
    </lineage>
</organism>
<feature type="region of interest" description="Disordered" evidence="1">
    <location>
        <begin position="625"/>
        <end position="690"/>
    </location>
</feature>
<feature type="compositionally biased region" description="Polar residues" evidence="1">
    <location>
        <begin position="1169"/>
        <end position="1182"/>
    </location>
</feature>
<keyword evidence="3" id="KW-1185">Reference proteome</keyword>
<feature type="region of interest" description="Disordered" evidence="1">
    <location>
        <begin position="362"/>
        <end position="385"/>
    </location>
</feature>
<feature type="compositionally biased region" description="Polar residues" evidence="1">
    <location>
        <begin position="1335"/>
        <end position="1348"/>
    </location>
</feature>
<proteinExistence type="predicted"/>
<feature type="compositionally biased region" description="Polar residues" evidence="1">
    <location>
        <begin position="941"/>
        <end position="952"/>
    </location>
</feature>
<dbReference type="PANTHER" id="PTHR31267">
    <property type="entry name" value="DENTIN SIALOPHOSPHOPROTEIN-LIKE PROTEIN"/>
    <property type="match status" value="1"/>
</dbReference>
<gene>
    <name evidence="2" type="ORF">V6N12_008695</name>
</gene>
<dbReference type="PANTHER" id="PTHR31267:SF7">
    <property type="entry name" value="DENTIN SIALOPHOSPHOPROTEIN-LIKE PROTEIN"/>
    <property type="match status" value="1"/>
</dbReference>
<evidence type="ECO:0000256" key="1">
    <source>
        <dbReference type="SAM" id="MobiDB-lite"/>
    </source>
</evidence>
<feature type="region of interest" description="Disordered" evidence="1">
    <location>
        <begin position="774"/>
        <end position="831"/>
    </location>
</feature>
<feature type="region of interest" description="Disordered" evidence="1">
    <location>
        <begin position="1312"/>
        <end position="1348"/>
    </location>
</feature>
<feature type="region of interest" description="Disordered" evidence="1">
    <location>
        <begin position="1121"/>
        <end position="1182"/>
    </location>
</feature>
<feature type="compositionally biased region" description="Polar residues" evidence="1">
    <location>
        <begin position="631"/>
        <end position="645"/>
    </location>
</feature>
<feature type="compositionally biased region" description="Polar residues" evidence="1">
    <location>
        <begin position="211"/>
        <end position="233"/>
    </location>
</feature>
<sequence>MKKVVIFFSQILAAKYFWLGSSLPGNEVGCRIHNFLGQESFSQGQLQSEVIDVEELSVHQLESDRGHSGQSSSLLHGMNFTKSGLRPEIARSQSLNQSPIANGYNQWHQSFQARQKETNLLGVDTAPRGLSVLDSPIGKGPDFQRKNPLRLESTESLKNFDFIGAQQHISGQPPVQSLPRQQSGMTDMQLLQQHAIMQELLRQQLPKSQFHLSETRQLSSTNQPEHMTPNANWLQHGGSPAMQGSSGSLIVSPEQSQKHLMGLVPQQVDQSFYGISTGSAGGNPYQYSSVQMDKALMQQMPAGSNSFPGNQYAMFSDQVGLQDGTLVSRQGNQDKKAVSTHGLNSLFHSENLQQMAIQPKDAVVQESPQRKEHRSPPGTSLQKSAIQASSQNVATLDPTEEKILFGSDDSMWDVFGKSTNLGSVLDSTDSLGGFPSLQSGSWSALMQSAVAETSSNDIGVQEEWSGLSLQNCEPPSGSTPASIVNDGNEQQSPWADDNLHNALTLSSKPLPMSIDANINLDSCNVPAVQQLGAQTAIEQTRRTQNDSPCRFVQQSTEERSKWLYQSPLQKHVAESAQLLGNVAQSLDVQVSVNSISSPQGIAAYDPRGQTHNKPNSWNFIESALRGGGATSKGQNTESLLQPSQNNDRRGAMYATGHGSALDRPVPYSNIESPNVNSGLGSPEVNTEGFDQDNVASMTDSRMRRVTKESSQQLPNGHNLTLWRSVDSKVNSVLSGVSAEYQQNLDKSPQTLDSSGTNYLDKGVSEANMENLNVKENSNDSSRSNLSQHTSTSGIRDNVWLDANDPLGGGKQKSSIQVSHKPRGTGKFQYHPMGDLDEEMEPSYGTKSVTHMRTTPNVSEGSKVHDQGYFEQSKYTCHAAGESTGTEKSIRVDNVPFKSSTPGSAPERSFGGFVPNKTAPISENMLELLRKADQTREHVTATHLNSSERNQLSEIPDAETSDGSVGQFEYNRPSASQGFGVELGPPSRRFAIPDRVMQGVNSLNSVHYSSEVGRKDHTWLGSTASIQSSSRGASHEVIRNNVSSVSGPTSNTGSQYNIQENVSDGFISDYAYLKSHLQSQHVIGASRQVTTDESVNAPFDGLASHLKLIDDSSERAQTIQLGMKSAHRISKTPPDNNLSSSESSFPSSRAGNQNHARDPGPQFPVLEAMPTSQPSATAESSQQGAFTKMLNVWTSVSSPEHLLGAKFSPASQNLLDPHSNSETNLPGTEKLDDQFAQAGNSGQSELPAGCSKPQSFVGEEQPAKSQLVLHENNVIQNPASMQRDIEAFGRSLRPNNAVHQNYSLLHQVQALKNTEVDPSNRSVKRFKGPPPDSGLDAQQLSSQGAEQVSYGSNSMMRDALVGHPLVPSGDSKMLSSFSKTGDNHETQLSAKHMLAFVQNDSQHFSNSDNSAATVCGEHSKNSPQMVPSWFDQYGAIQNGKMLPIYDARKIAMMNATEKTFIVGQASDSLHVHSSEQVNAAANASPMDKARKSSNVMPIASEFISTHSQPPDVANQNLAVRAKKRKSIIYEFLPWHKEVTRGSQRPQDISVAEVEWAHAANRLIEKVDEPEMIEDWWPSVLRSKRRLVLTTQIMQQLLHAPPRVFLSADAIKNYECLTYFVTRSVLGDACSTAYVHESNTVVPPGSGSIRSEKLREERNQSILKAAEEFIVREKILGNVLQSLDRRASILDLRLECQDLEKVSVINRFARFHSQGQADGAETSSSSNAIANPHKFCQRYVTALPIPKNLPDRHTSENLEVRLLSFFSRSDPKNPQTSYWVEVEARDHGPAASSEVPRTQNEVAKEIPQKSTTASPSPPPGVAKEIPAGIPANTTITNNYFRADGQNCGNFLTDRPTTKVHAAPGGGSSLDYLFGGNDRSIEGETNFLITVNESPSICIERKPKSMAKFMASAQAIASATKTLSIGVCAKAQAALMCPREDQAAWIVDMEGE</sequence>
<feature type="compositionally biased region" description="Polar residues" evidence="1">
    <location>
        <begin position="774"/>
        <end position="794"/>
    </location>
</feature>
<feature type="region of interest" description="Disordered" evidence="1">
    <location>
        <begin position="1237"/>
        <end position="1262"/>
    </location>
</feature>
<name>A0ABR2AIW4_9ROSI</name>
<feature type="compositionally biased region" description="Low complexity" evidence="1">
    <location>
        <begin position="1138"/>
        <end position="1147"/>
    </location>
</feature>
<feature type="compositionally biased region" description="Polar residues" evidence="1">
    <location>
        <begin position="669"/>
        <end position="679"/>
    </location>
</feature>
<dbReference type="EMBL" id="JBBPBM010000636">
    <property type="protein sequence ID" value="KAK8493193.1"/>
    <property type="molecule type" value="Genomic_DNA"/>
</dbReference>
<evidence type="ECO:0000313" key="3">
    <source>
        <dbReference type="Proteomes" id="UP001472677"/>
    </source>
</evidence>